<dbReference type="PANTHER" id="PTHR10000:SF25">
    <property type="entry name" value="PHOSPHATASE YKRA-RELATED"/>
    <property type="match status" value="1"/>
</dbReference>
<dbReference type="Pfam" id="PF08282">
    <property type="entry name" value="Hydrolase_3"/>
    <property type="match status" value="1"/>
</dbReference>
<keyword evidence="1" id="KW-0378">Hydrolase</keyword>
<reference evidence="1" key="2">
    <citation type="submission" date="2021-04" db="EMBL/GenBank/DDBJ databases">
        <authorList>
            <person name="Gilroy R."/>
        </authorList>
    </citation>
    <scope>NUCLEOTIDE SEQUENCE</scope>
    <source>
        <strain evidence="1">CHK185-5351</strain>
    </source>
</reference>
<accession>A0A9D2N8U0</accession>
<evidence type="ECO:0000313" key="2">
    <source>
        <dbReference type="Proteomes" id="UP000823849"/>
    </source>
</evidence>
<dbReference type="SUPFAM" id="SSF56784">
    <property type="entry name" value="HAD-like"/>
    <property type="match status" value="1"/>
</dbReference>
<proteinExistence type="predicted"/>
<comment type="caution">
    <text evidence="1">The sequence shown here is derived from an EMBL/GenBank/DDBJ whole genome shotgun (WGS) entry which is preliminary data.</text>
</comment>
<dbReference type="GO" id="GO:0016791">
    <property type="term" value="F:phosphatase activity"/>
    <property type="evidence" value="ECO:0007669"/>
    <property type="project" value="TreeGrafter"/>
</dbReference>
<reference evidence="1" key="1">
    <citation type="journal article" date="2021" name="PeerJ">
        <title>Extensive microbial diversity within the chicken gut microbiome revealed by metagenomics and culture.</title>
        <authorList>
            <person name="Gilroy R."/>
            <person name="Ravi A."/>
            <person name="Getino M."/>
            <person name="Pursley I."/>
            <person name="Horton D.L."/>
            <person name="Alikhan N.F."/>
            <person name="Baker D."/>
            <person name="Gharbi K."/>
            <person name="Hall N."/>
            <person name="Watson M."/>
            <person name="Adriaenssens E.M."/>
            <person name="Foster-Nyarko E."/>
            <person name="Jarju S."/>
            <person name="Secka A."/>
            <person name="Antonio M."/>
            <person name="Oren A."/>
            <person name="Chaudhuri R.R."/>
            <person name="La Ragione R."/>
            <person name="Hildebrand F."/>
            <person name="Pallen M.J."/>
        </authorList>
    </citation>
    <scope>NUCLEOTIDE SEQUENCE</scope>
    <source>
        <strain evidence="1">CHK185-5351</strain>
    </source>
</reference>
<dbReference type="EMBL" id="DWWU01000013">
    <property type="protein sequence ID" value="HJC14805.1"/>
    <property type="molecule type" value="Genomic_DNA"/>
</dbReference>
<dbReference type="InterPro" id="IPR006379">
    <property type="entry name" value="HAD-SF_hydro_IIB"/>
</dbReference>
<name>A0A9D2N8U0_9FIRM</name>
<dbReference type="PROSITE" id="PS01228">
    <property type="entry name" value="COF_1"/>
    <property type="match status" value="1"/>
</dbReference>
<dbReference type="Gene3D" id="3.30.1240.10">
    <property type="match status" value="1"/>
</dbReference>
<sequence>MKRKALFFDIDGTLLSEVTGEVPVSAKRALERALERGHLTFVNTGRTWCVLPAEFKRMPFSGYICGCGTYIQFGDEVLLKRSIPQKRGEEIVRLLRENWADMVLEGTEDCFLPECHSRFDALEGTRRYFRNMGLGLERYAEQSGLEFDKFVFYTDALSNLDAITAGLSADMDVMDRRNGLFEAAPKGYSKATGIEAVLQRFGLEKQDAYVFGDSSNDLSMFEAVPHAVAMGSHDPVLDPYTEFVTRTVEADGLEYAMKHYGLI</sequence>
<dbReference type="Proteomes" id="UP000823849">
    <property type="component" value="Unassembled WGS sequence"/>
</dbReference>
<dbReference type="GO" id="GO:0005829">
    <property type="term" value="C:cytosol"/>
    <property type="evidence" value="ECO:0007669"/>
    <property type="project" value="TreeGrafter"/>
</dbReference>
<protein>
    <submittedName>
        <fullName evidence="1">Cof-type HAD-IIB family hydrolase</fullName>
    </submittedName>
</protein>
<dbReference type="GO" id="GO:0000287">
    <property type="term" value="F:magnesium ion binding"/>
    <property type="evidence" value="ECO:0007669"/>
    <property type="project" value="TreeGrafter"/>
</dbReference>
<dbReference type="PANTHER" id="PTHR10000">
    <property type="entry name" value="PHOSPHOSERINE PHOSPHATASE"/>
    <property type="match status" value="1"/>
</dbReference>
<dbReference type="NCBIfam" id="TIGR01484">
    <property type="entry name" value="HAD-SF-IIB"/>
    <property type="match status" value="1"/>
</dbReference>
<evidence type="ECO:0000313" key="1">
    <source>
        <dbReference type="EMBL" id="HJC14805.1"/>
    </source>
</evidence>
<dbReference type="Gene3D" id="3.40.50.1000">
    <property type="entry name" value="HAD superfamily/HAD-like"/>
    <property type="match status" value="1"/>
</dbReference>
<organism evidence="1 2">
    <name type="scientific">Candidatus Fusicatenibacter intestinigallinarum</name>
    <dbReference type="NCBI Taxonomy" id="2838598"/>
    <lineage>
        <taxon>Bacteria</taxon>
        <taxon>Bacillati</taxon>
        <taxon>Bacillota</taxon>
        <taxon>Clostridia</taxon>
        <taxon>Lachnospirales</taxon>
        <taxon>Lachnospiraceae</taxon>
        <taxon>Fusicatenibacter</taxon>
    </lineage>
</organism>
<dbReference type="InterPro" id="IPR036412">
    <property type="entry name" value="HAD-like_sf"/>
</dbReference>
<gene>
    <name evidence="1" type="ORF">H9705_03100</name>
</gene>
<dbReference type="AlphaFoldDB" id="A0A9D2N8U0"/>
<dbReference type="InterPro" id="IPR023214">
    <property type="entry name" value="HAD_sf"/>
</dbReference>